<dbReference type="InterPro" id="IPR005102">
    <property type="entry name" value="Carbo-bd_X2"/>
</dbReference>
<feature type="domain" description="CBM3" evidence="7">
    <location>
        <begin position="30"/>
        <end position="189"/>
    </location>
</feature>
<accession>A0ABR8PPR3</accession>
<sequence>MKRLKVCSLITAALLSASITMQCYPTYAKEGNNVDVQMFNTNTSETTNGVATKYKITNTGSEDVDLSQVKIRYYYTIDGEKAENFYCDSASKIEGYNYTGITSNVSGSFVKMDQPKEGADHYLEISFGSEAGKLAAGGVVEIQGRFAKEDWSNLNQSNDYSFNSATSYTSTDKTVVFVNDQQVSGVIPSKDVAQDPAQDPDQSRTPTGNVTVDTINGTTATSTNTLNPTFKVKNSSDKAVKLSDLKLKYFYNSDGDEKENFFCDYAAVTTGGYRGLTGNVKGTINPFAAADGSTTTNTYLEIGFDDAAGTLEPGQEMVVQTRISKENWSNFDQSNDFSFNANGAAAWQNVVAEVDGKVIFGQGPIPIIDSVIDPKVATEDKNVPTDIPVNIEYNRNTLTAIKYKDKVLKEGQDYTVTADGVVLSKDFLKTLPKGDAVITFDFNQGNDADLKVTVIKTHIVDSVITPTTADVDRTNPKDITVDVQYNGNELLAVKNGDKVLEKGKDYTIVGGKVVLSKSYLAKLPKGQVVLTFDFDDGNDPTLTLNVTGDISSILDKEQADFNRVSPADITVGIEYNGNTLKAIKNGDQVLVEGKDYTIVNGKVVLSKDYLSQFVNGQITLVFDFDSGNDPTLIINVVGDLLDVKVGDVNGKPGDTVVVPVTVKGIEKDKAVYGYNFRLQYDTTKFENVKVEPGKDCPNPTSTFHGSILPGGIVKVLYMNSTSNDDPSESIGQDGVLCNVTMTIKDTAARGASPVTFATKGTFQYMPKDAQKSKPYKVNFADGSVFVERDIVDSKINPVSIDVDRATVKDTTIKVEYNGNILKAVKNGDKVLVEGKDYTIVDGNVVLSKDYLAQLPDGQSTITIDMDAGNDPILTVNVSGHLSSVLDKSQADFDKTNPADITVGIDYKGNTLKAIKNGDKVLVEGKDYTIVNGKVVLSKDYLSQFVNGQITLVFDFDNGNDPTLVIDVVGDLLDVKVGEVTGNPGDTVVVPVTVKGIQKDKGVYGYNFRLQYDTTKFENVKVEPGKDCPNPTSTFHGSILPGGIVKVLYMNSTSNDDPAESIGQDGVLCNVTMTIKDTASKGVSPVTFATKGTFQYMPKDAQKSKPYKVNFADGSVNIGGQPPVSKDAKLKETEVNFDQTNPADITVGVEYNGNTLKAIKNGNKVLVEGKDYTIVNGQVVLSKDYLSQFTGQITLVFDFDNGNDPTLIINVVGDLLDVKVADVNGNPGDTVVVPVTVKGIEKDKAVYGYNFRLQYDTTKFENVKVEPATNCPNPTSTFHGSILPGGIVKVLYMNSTSNDDPTESIGQDGVLCNITMTIKDTASKGTSPITFATKGTFQYMPTGAEKSKPYKVNFADGSVNIGGQPPVSKDAKLKETEVNFDQTKPADISVGIEYNNNTLKTITNGSSTLVKGEDYTEGSNGVVLSKTYLSKLPLGQTTLKFTFSNGSSETLTVKVSKTEVVVDSKLANTKVEFDQSKPADISVGIEYNGNTIEAIKNGDTTLVKGQDYTEGSNGIVLSKTYLGKLPLGQATLNFVFNHGNAQSLIVNVIKTDVPVTTPLIKTDAVNVKVGETFNVPVLIKNIPTGGILSASLNLNYDTSVLECTGYEFGSIIPSKGDADGNIIPASKFIGIGYMPIGKANAEIKEEGVFVTLKFKVKDTAAKGETAITEFRKTTLLDTNKKRVPVTVQFGKININ</sequence>
<dbReference type="InterPro" id="IPR001956">
    <property type="entry name" value="CBM3"/>
</dbReference>
<dbReference type="Pfam" id="PF00942">
    <property type="entry name" value="CBM_3"/>
    <property type="match status" value="2"/>
</dbReference>
<dbReference type="Gene3D" id="2.60.40.680">
    <property type="match status" value="4"/>
</dbReference>
<feature type="signal peptide" evidence="6">
    <location>
        <begin position="1"/>
        <end position="28"/>
    </location>
</feature>
<dbReference type="Proteomes" id="UP000627781">
    <property type="component" value="Unassembled WGS sequence"/>
</dbReference>
<evidence type="ECO:0000256" key="4">
    <source>
        <dbReference type="ARBA" id="ARBA00023326"/>
    </source>
</evidence>
<dbReference type="CDD" id="cd08548">
    <property type="entry name" value="Type_I_cohesin_like"/>
    <property type="match status" value="4"/>
</dbReference>
<dbReference type="InterPro" id="IPR014756">
    <property type="entry name" value="Ig_E-set"/>
</dbReference>
<name>A0ABR8PPR3_9CLOT</name>
<dbReference type="SMART" id="SM01067">
    <property type="entry name" value="CBM_3"/>
    <property type="match status" value="2"/>
</dbReference>
<dbReference type="Gene3D" id="2.60.40.710">
    <property type="entry name" value="Endoglucanase-like"/>
    <property type="match status" value="2"/>
</dbReference>
<keyword evidence="1 6" id="KW-0732">Signal</keyword>
<evidence type="ECO:0000256" key="3">
    <source>
        <dbReference type="ARBA" id="ARBA00023277"/>
    </source>
</evidence>
<dbReference type="PROSITE" id="PS51172">
    <property type="entry name" value="CBM3"/>
    <property type="match status" value="2"/>
</dbReference>
<proteinExistence type="predicted"/>
<dbReference type="Pfam" id="PF03442">
    <property type="entry name" value="CBM_X2"/>
    <property type="match status" value="8"/>
</dbReference>
<keyword evidence="2" id="KW-0136">Cellulose degradation</keyword>
<dbReference type="Pfam" id="PF00963">
    <property type="entry name" value="Cohesin"/>
    <property type="match status" value="4"/>
</dbReference>
<evidence type="ECO:0000256" key="6">
    <source>
        <dbReference type="SAM" id="SignalP"/>
    </source>
</evidence>
<dbReference type="SUPFAM" id="SSF81296">
    <property type="entry name" value="E set domains"/>
    <property type="match status" value="8"/>
</dbReference>
<dbReference type="InterPro" id="IPR008965">
    <property type="entry name" value="CBM2/CBM3_carb-bd_dom_sf"/>
</dbReference>
<dbReference type="SUPFAM" id="SSF49384">
    <property type="entry name" value="Carbohydrate-binding domain"/>
    <property type="match status" value="6"/>
</dbReference>
<evidence type="ECO:0000313" key="9">
    <source>
        <dbReference type="Proteomes" id="UP000627781"/>
    </source>
</evidence>
<dbReference type="InterPro" id="IPR036966">
    <property type="entry name" value="CBM3_sf"/>
</dbReference>
<organism evidence="8 9">
    <name type="scientific">Clostridium cibarium</name>
    <dbReference type="NCBI Taxonomy" id="2762247"/>
    <lineage>
        <taxon>Bacteria</taxon>
        <taxon>Bacillati</taxon>
        <taxon>Bacillota</taxon>
        <taxon>Clostridia</taxon>
        <taxon>Eubacteriales</taxon>
        <taxon>Clostridiaceae</taxon>
        <taxon>Clostridium</taxon>
    </lineage>
</organism>
<keyword evidence="9" id="KW-1185">Reference proteome</keyword>
<feature type="compositionally biased region" description="Polar residues" evidence="5">
    <location>
        <begin position="203"/>
        <end position="213"/>
    </location>
</feature>
<evidence type="ECO:0000256" key="5">
    <source>
        <dbReference type="SAM" id="MobiDB-lite"/>
    </source>
</evidence>
<feature type="region of interest" description="Disordered" evidence="5">
    <location>
        <begin position="188"/>
        <end position="215"/>
    </location>
</feature>
<keyword evidence="4" id="KW-0624">Polysaccharide degradation</keyword>
<dbReference type="InterPro" id="IPR002102">
    <property type="entry name" value="Cohesin_dom"/>
</dbReference>
<comment type="caution">
    <text evidence="8">The sequence shown here is derived from an EMBL/GenBank/DDBJ whole genome shotgun (WGS) entry which is preliminary data.</text>
</comment>
<dbReference type="RefSeq" id="WP_191767597.1">
    <property type="nucleotide sequence ID" value="NZ_JACSRA010000002.1"/>
</dbReference>
<dbReference type="EMBL" id="JACSRA010000002">
    <property type="protein sequence ID" value="MBD7910153.1"/>
    <property type="molecule type" value="Genomic_DNA"/>
</dbReference>
<evidence type="ECO:0000256" key="1">
    <source>
        <dbReference type="ARBA" id="ARBA00022729"/>
    </source>
</evidence>
<dbReference type="Gene3D" id="2.60.40.10">
    <property type="entry name" value="Immunoglobulins"/>
    <property type="match status" value="8"/>
</dbReference>
<evidence type="ECO:0000313" key="8">
    <source>
        <dbReference type="EMBL" id="MBD7910153.1"/>
    </source>
</evidence>
<reference evidence="8 9" key="1">
    <citation type="submission" date="2020-08" db="EMBL/GenBank/DDBJ databases">
        <title>A Genomic Blueprint of the Chicken Gut Microbiome.</title>
        <authorList>
            <person name="Gilroy R."/>
            <person name="Ravi A."/>
            <person name="Getino M."/>
            <person name="Pursley I."/>
            <person name="Horton D.L."/>
            <person name="Alikhan N.-F."/>
            <person name="Baker D."/>
            <person name="Gharbi K."/>
            <person name="Hall N."/>
            <person name="Watson M."/>
            <person name="Adriaenssens E.M."/>
            <person name="Foster-Nyarko E."/>
            <person name="Jarju S."/>
            <person name="Secka A."/>
            <person name="Antonio M."/>
            <person name="Oren A."/>
            <person name="Chaudhuri R."/>
            <person name="La Ragione R.M."/>
            <person name="Hildebrand F."/>
            <person name="Pallen M.J."/>
        </authorList>
    </citation>
    <scope>NUCLEOTIDE SEQUENCE [LARGE SCALE GENOMIC DNA]</scope>
    <source>
        <strain evidence="8 9">Sa3CVN1</strain>
    </source>
</reference>
<evidence type="ECO:0000259" key="7">
    <source>
        <dbReference type="PROSITE" id="PS51172"/>
    </source>
</evidence>
<feature type="chain" id="PRO_5046108447" description="CBM3 domain-containing protein" evidence="6">
    <location>
        <begin position="29"/>
        <end position="1694"/>
    </location>
</feature>
<dbReference type="InterPro" id="IPR013783">
    <property type="entry name" value="Ig-like_fold"/>
</dbReference>
<keyword evidence="3" id="KW-0119">Carbohydrate metabolism</keyword>
<feature type="domain" description="CBM3" evidence="7">
    <location>
        <begin position="206"/>
        <end position="365"/>
    </location>
</feature>
<evidence type="ECO:0000256" key="2">
    <source>
        <dbReference type="ARBA" id="ARBA00023001"/>
    </source>
</evidence>
<protein>
    <recommendedName>
        <fullName evidence="7">CBM3 domain-containing protein</fullName>
    </recommendedName>
</protein>
<gene>
    <name evidence="8" type="ORF">H9661_02180</name>
</gene>